<keyword evidence="3" id="KW-0597">Phosphoprotein</keyword>
<dbReference type="OrthoDB" id="9781904at2"/>
<gene>
    <name evidence="11" type="ORF">SAMN04488529_10199</name>
</gene>
<evidence type="ECO:0000259" key="10">
    <source>
        <dbReference type="Pfam" id="PF07730"/>
    </source>
</evidence>
<feature type="transmembrane region" description="Helical" evidence="9">
    <location>
        <begin position="31"/>
        <end position="51"/>
    </location>
</feature>
<evidence type="ECO:0000256" key="5">
    <source>
        <dbReference type="ARBA" id="ARBA00022741"/>
    </source>
</evidence>
<evidence type="ECO:0000313" key="12">
    <source>
        <dbReference type="Proteomes" id="UP000198597"/>
    </source>
</evidence>
<feature type="domain" description="Signal transduction histidine kinase subgroup 3 dimerisation and phosphoacceptor" evidence="10">
    <location>
        <begin position="177"/>
        <end position="243"/>
    </location>
</feature>
<dbReference type="InterPro" id="IPR036890">
    <property type="entry name" value="HATPase_C_sf"/>
</dbReference>
<evidence type="ECO:0000256" key="6">
    <source>
        <dbReference type="ARBA" id="ARBA00022777"/>
    </source>
</evidence>
<dbReference type="CDD" id="cd16917">
    <property type="entry name" value="HATPase_UhpB-NarQ-NarX-like"/>
    <property type="match status" value="1"/>
</dbReference>
<protein>
    <recommendedName>
        <fullName evidence="2">histidine kinase</fullName>
        <ecNumber evidence="2">2.7.13.3</ecNumber>
    </recommendedName>
</protein>
<dbReference type="PANTHER" id="PTHR24421">
    <property type="entry name" value="NITRATE/NITRITE SENSOR PROTEIN NARX-RELATED"/>
    <property type="match status" value="1"/>
</dbReference>
<organism evidence="11 12">
    <name type="scientific">Clostridium gasigenes</name>
    <dbReference type="NCBI Taxonomy" id="94869"/>
    <lineage>
        <taxon>Bacteria</taxon>
        <taxon>Bacillati</taxon>
        <taxon>Bacillota</taxon>
        <taxon>Clostridia</taxon>
        <taxon>Eubacteriales</taxon>
        <taxon>Clostridiaceae</taxon>
        <taxon>Clostridium</taxon>
    </lineage>
</organism>
<accession>A0A1H0LHN3</accession>
<dbReference type="Gene3D" id="3.30.565.10">
    <property type="entry name" value="Histidine kinase-like ATPase, C-terminal domain"/>
    <property type="match status" value="1"/>
</dbReference>
<sequence>MERERTLVGVIISAFIVFIAISDKTLVNEYIIRYILVCVILIVIQLASYFSGKYRRIIDLFQIVFSIILITKGMEIVVIVVPSVIYSLLINKYRKISYVSSMAGFLLIINPENIALFLLYSSIIYLYMDSLYKREVSEKDLKNNYKIEREENHKLIEKLAYMDNYRNHTNIMAQINERNYIAQSLHDKLGHSVTSSIMQLQVSKAMIDKDKNLSMEYLNSAIENLSEGMDDIRLILRSLKPQEEIIGIESIKTLLSEFQNNSRICAELKVTGDIATIDSSYWIVIEDNLKEALTNAYKYSNATKIEMYIEVYNKFIRIEIRDNGKGSEKIAKGLGLRGMEERARSIEGAISFLSNNGFSISMIIGL</sequence>
<keyword evidence="12" id="KW-1185">Reference proteome</keyword>
<keyword evidence="5" id="KW-0547">Nucleotide-binding</keyword>
<feature type="transmembrane region" description="Helical" evidence="9">
    <location>
        <begin position="102"/>
        <end position="127"/>
    </location>
</feature>
<proteinExistence type="predicted"/>
<dbReference type="EC" id="2.7.13.3" evidence="2"/>
<evidence type="ECO:0000256" key="7">
    <source>
        <dbReference type="ARBA" id="ARBA00022840"/>
    </source>
</evidence>
<keyword evidence="7" id="KW-0067">ATP-binding</keyword>
<dbReference type="InterPro" id="IPR050482">
    <property type="entry name" value="Sensor_HK_TwoCompSys"/>
</dbReference>
<keyword evidence="9" id="KW-1133">Transmembrane helix</keyword>
<evidence type="ECO:0000256" key="3">
    <source>
        <dbReference type="ARBA" id="ARBA00022553"/>
    </source>
</evidence>
<dbReference type="GO" id="GO:0016020">
    <property type="term" value="C:membrane"/>
    <property type="evidence" value="ECO:0007669"/>
    <property type="project" value="InterPro"/>
</dbReference>
<keyword evidence="9" id="KW-0472">Membrane</keyword>
<feature type="transmembrane region" description="Helical" evidence="9">
    <location>
        <begin position="7"/>
        <end position="25"/>
    </location>
</feature>
<feature type="transmembrane region" description="Helical" evidence="9">
    <location>
        <begin position="63"/>
        <end position="90"/>
    </location>
</feature>
<keyword evidence="9" id="KW-0812">Transmembrane</keyword>
<keyword evidence="4" id="KW-0808">Transferase</keyword>
<reference evidence="11 12" key="1">
    <citation type="submission" date="2016-10" db="EMBL/GenBank/DDBJ databases">
        <authorList>
            <person name="de Groot N.N."/>
        </authorList>
    </citation>
    <scope>NUCLEOTIDE SEQUENCE [LARGE SCALE GENOMIC DNA]</scope>
    <source>
        <strain evidence="11 12">DSM 12272</strain>
    </source>
</reference>
<dbReference type="AlphaFoldDB" id="A0A1H0LHN3"/>
<dbReference type="InterPro" id="IPR011712">
    <property type="entry name" value="Sig_transdc_His_kin_sub3_dim/P"/>
</dbReference>
<evidence type="ECO:0000256" key="8">
    <source>
        <dbReference type="ARBA" id="ARBA00023012"/>
    </source>
</evidence>
<keyword evidence="6 11" id="KW-0418">Kinase</keyword>
<comment type="catalytic activity">
    <reaction evidence="1">
        <text>ATP + protein L-histidine = ADP + protein N-phospho-L-histidine.</text>
        <dbReference type="EC" id="2.7.13.3"/>
    </reaction>
</comment>
<evidence type="ECO:0000313" key="11">
    <source>
        <dbReference type="EMBL" id="SDO67679.1"/>
    </source>
</evidence>
<dbReference type="EMBL" id="FNJM01000001">
    <property type="protein sequence ID" value="SDO67679.1"/>
    <property type="molecule type" value="Genomic_DNA"/>
</dbReference>
<dbReference type="SUPFAM" id="SSF55874">
    <property type="entry name" value="ATPase domain of HSP90 chaperone/DNA topoisomerase II/histidine kinase"/>
    <property type="match status" value="1"/>
</dbReference>
<dbReference type="Gene3D" id="1.20.5.1930">
    <property type="match status" value="1"/>
</dbReference>
<dbReference type="GO" id="GO:0046983">
    <property type="term" value="F:protein dimerization activity"/>
    <property type="evidence" value="ECO:0007669"/>
    <property type="project" value="InterPro"/>
</dbReference>
<evidence type="ECO:0000256" key="2">
    <source>
        <dbReference type="ARBA" id="ARBA00012438"/>
    </source>
</evidence>
<evidence type="ECO:0000256" key="9">
    <source>
        <dbReference type="SAM" id="Phobius"/>
    </source>
</evidence>
<dbReference type="GO" id="GO:0005524">
    <property type="term" value="F:ATP binding"/>
    <property type="evidence" value="ECO:0007669"/>
    <property type="project" value="UniProtKB-KW"/>
</dbReference>
<evidence type="ECO:0000256" key="1">
    <source>
        <dbReference type="ARBA" id="ARBA00000085"/>
    </source>
</evidence>
<dbReference type="STRING" id="94869.SAMN04488529_10199"/>
<dbReference type="Pfam" id="PF07730">
    <property type="entry name" value="HisKA_3"/>
    <property type="match status" value="1"/>
</dbReference>
<dbReference type="PANTHER" id="PTHR24421:SF10">
    <property type="entry name" value="NITRATE_NITRITE SENSOR PROTEIN NARQ"/>
    <property type="match status" value="1"/>
</dbReference>
<evidence type="ECO:0000256" key="4">
    <source>
        <dbReference type="ARBA" id="ARBA00022679"/>
    </source>
</evidence>
<dbReference type="GO" id="GO:0000155">
    <property type="term" value="F:phosphorelay sensor kinase activity"/>
    <property type="evidence" value="ECO:0007669"/>
    <property type="project" value="InterPro"/>
</dbReference>
<dbReference type="RefSeq" id="WP_089964787.1">
    <property type="nucleotide sequence ID" value="NZ_FNJM01000001.1"/>
</dbReference>
<keyword evidence="8" id="KW-0902">Two-component regulatory system</keyword>
<name>A0A1H0LHN3_9CLOT</name>
<dbReference type="Proteomes" id="UP000198597">
    <property type="component" value="Unassembled WGS sequence"/>
</dbReference>